<evidence type="ECO:0000256" key="9">
    <source>
        <dbReference type="SAM" id="Phobius"/>
    </source>
</evidence>
<keyword evidence="3" id="KW-0808">Transferase</keyword>
<comment type="similarity">
    <text evidence="7">Belongs to the glycosyltransferase 87 family.</text>
</comment>
<organism evidence="10 11">
    <name type="scientific">Kitasatospora phosalacinea</name>
    <dbReference type="NCBI Taxonomy" id="2065"/>
    <lineage>
        <taxon>Bacteria</taxon>
        <taxon>Bacillati</taxon>
        <taxon>Actinomycetota</taxon>
        <taxon>Actinomycetes</taxon>
        <taxon>Kitasatosporales</taxon>
        <taxon>Streptomycetaceae</taxon>
        <taxon>Kitasatospora</taxon>
    </lineage>
</organism>
<evidence type="ECO:0000256" key="5">
    <source>
        <dbReference type="ARBA" id="ARBA00022989"/>
    </source>
</evidence>
<feature type="region of interest" description="Disordered" evidence="8">
    <location>
        <begin position="411"/>
        <end position="442"/>
    </location>
</feature>
<keyword evidence="6 9" id="KW-0472">Membrane</keyword>
<feature type="transmembrane region" description="Helical" evidence="9">
    <location>
        <begin position="278"/>
        <end position="296"/>
    </location>
</feature>
<dbReference type="Pfam" id="PF09594">
    <property type="entry name" value="GT87"/>
    <property type="match status" value="1"/>
</dbReference>
<proteinExistence type="inferred from homology"/>
<feature type="transmembrane region" description="Helical" evidence="9">
    <location>
        <begin position="135"/>
        <end position="153"/>
    </location>
</feature>
<sequence>MVAQAPAPAVRTPARPVRWTRPTTWPREVLALAAYWIASRVVMIGLIRSGRTEPAVEVHRLYQGWYQVLRTGTFPVDDVTWQYPPGAALPMLAPGLLPFLTYLQAFVLLVLLADAAVQAALLAAGRGAGRSGWGAWAWALALPLLLGLPYGRYDLPATALAVGALLLLPNRPKLGGALAGIGAMVKVWPALTVLGTPRGRTTRQAWTAAAVSALALLLVFAAFFDHTFDFLHAQRGRGVEIESLGGSVLQVARQFGWSGRVEQHYGSIEFLGPYVHRISQLSLLMSFAAFAWLLLWRVRARRWTAATPYDAALSAVLLFTVTSRVISPQYLVWLIGLAAVCLSVECTTQRPVALLLLPAIGVTTVDYPLFFDAMQVGGWWPTGVILARNGLLLAAALWSAARLWRATASRAPAPRPAADAPGAPGAPGDPRTDSDPDHVPAA</sequence>
<feature type="transmembrane region" description="Helical" evidence="9">
    <location>
        <begin position="352"/>
        <end position="371"/>
    </location>
</feature>
<evidence type="ECO:0000256" key="6">
    <source>
        <dbReference type="ARBA" id="ARBA00023136"/>
    </source>
</evidence>
<comment type="subcellular location">
    <subcellularLocation>
        <location evidence="1">Cell membrane</location>
        <topology evidence="1">Multi-pass membrane protein</topology>
    </subcellularLocation>
</comment>
<evidence type="ECO:0000256" key="1">
    <source>
        <dbReference type="ARBA" id="ARBA00004651"/>
    </source>
</evidence>
<dbReference type="Proteomes" id="UP001599542">
    <property type="component" value="Unassembled WGS sequence"/>
</dbReference>
<evidence type="ECO:0000256" key="7">
    <source>
        <dbReference type="ARBA" id="ARBA00024033"/>
    </source>
</evidence>
<keyword evidence="2" id="KW-1003">Cell membrane</keyword>
<dbReference type="EMBL" id="JBHYPX010000005">
    <property type="protein sequence ID" value="MFE1351231.1"/>
    <property type="molecule type" value="Genomic_DNA"/>
</dbReference>
<evidence type="ECO:0000256" key="8">
    <source>
        <dbReference type="SAM" id="MobiDB-lite"/>
    </source>
</evidence>
<feature type="transmembrane region" description="Helical" evidence="9">
    <location>
        <begin position="173"/>
        <end position="194"/>
    </location>
</feature>
<feature type="transmembrane region" description="Helical" evidence="9">
    <location>
        <begin position="377"/>
        <end position="400"/>
    </location>
</feature>
<reference evidence="10 11" key="1">
    <citation type="submission" date="2024-09" db="EMBL/GenBank/DDBJ databases">
        <title>The Natural Products Discovery Center: Release of the First 8490 Sequenced Strains for Exploring Actinobacteria Biosynthetic Diversity.</title>
        <authorList>
            <person name="Kalkreuter E."/>
            <person name="Kautsar S.A."/>
            <person name="Yang D."/>
            <person name="Bader C.D."/>
            <person name="Teijaro C.N."/>
            <person name="Fluegel L."/>
            <person name="Davis C.M."/>
            <person name="Simpson J.R."/>
            <person name="Lauterbach L."/>
            <person name="Steele A.D."/>
            <person name="Gui C."/>
            <person name="Meng S."/>
            <person name="Li G."/>
            <person name="Viehrig K."/>
            <person name="Ye F."/>
            <person name="Su P."/>
            <person name="Kiefer A.F."/>
            <person name="Nichols A."/>
            <person name="Cepeda A.J."/>
            <person name="Yan W."/>
            <person name="Fan B."/>
            <person name="Jiang Y."/>
            <person name="Adhikari A."/>
            <person name="Zheng C.-J."/>
            <person name="Schuster L."/>
            <person name="Cowan T.M."/>
            <person name="Smanski M.J."/>
            <person name="Chevrette M.G."/>
            <person name="De Carvalho L.P.S."/>
            <person name="Shen B."/>
        </authorList>
    </citation>
    <scope>NUCLEOTIDE SEQUENCE [LARGE SCALE GENOMIC DNA]</scope>
    <source>
        <strain evidence="10 11">NPDC058753</strain>
    </source>
</reference>
<gene>
    <name evidence="10" type="ORF">ACFW6T_04495</name>
</gene>
<feature type="transmembrane region" description="Helical" evidence="9">
    <location>
        <begin position="99"/>
        <end position="123"/>
    </location>
</feature>
<keyword evidence="11" id="KW-1185">Reference proteome</keyword>
<evidence type="ECO:0000313" key="11">
    <source>
        <dbReference type="Proteomes" id="UP001599542"/>
    </source>
</evidence>
<evidence type="ECO:0000256" key="2">
    <source>
        <dbReference type="ARBA" id="ARBA00022475"/>
    </source>
</evidence>
<feature type="compositionally biased region" description="Basic and acidic residues" evidence="8">
    <location>
        <begin position="430"/>
        <end position="442"/>
    </location>
</feature>
<feature type="transmembrane region" description="Helical" evidence="9">
    <location>
        <begin position="206"/>
        <end position="224"/>
    </location>
</feature>
<evidence type="ECO:0000313" key="10">
    <source>
        <dbReference type="EMBL" id="MFE1351231.1"/>
    </source>
</evidence>
<evidence type="ECO:0000256" key="3">
    <source>
        <dbReference type="ARBA" id="ARBA00022679"/>
    </source>
</evidence>
<feature type="compositionally biased region" description="Low complexity" evidence="8">
    <location>
        <begin position="411"/>
        <end position="429"/>
    </location>
</feature>
<keyword evidence="5 9" id="KW-1133">Transmembrane helix</keyword>
<dbReference type="InterPro" id="IPR018584">
    <property type="entry name" value="GT87"/>
</dbReference>
<name>A0ABW6GEU1_9ACTN</name>
<evidence type="ECO:0000256" key="4">
    <source>
        <dbReference type="ARBA" id="ARBA00022692"/>
    </source>
</evidence>
<comment type="caution">
    <text evidence="10">The sequence shown here is derived from an EMBL/GenBank/DDBJ whole genome shotgun (WGS) entry which is preliminary data.</text>
</comment>
<dbReference type="RefSeq" id="WP_380320452.1">
    <property type="nucleotide sequence ID" value="NZ_JBHYPW010000011.1"/>
</dbReference>
<protein>
    <submittedName>
        <fullName evidence="10">Glycosyltransferase 87 family protein</fullName>
    </submittedName>
</protein>
<accession>A0ABW6GEU1</accession>
<keyword evidence="4 9" id="KW-0812">Transmembrane</keyword>